<evidence type="ECO:0000313" key="12">
    <source>
        <dbReference type="EMBL" id="QEW25134.1"/>
    </source>
</evidence>
<evidence type="ECO:0000256" key="7">
    <source>
        <dbReference type="ARBA" id="ARBA00023160"/>
    </source>
</evidence>
<evidence type="ECO:0000313" key="11">
    <source>
        <dbReference type="EMBL" id="KRS15722.1"/>
    </source>
</evidence>
<keyword evidence="8 9" id="KW-0092">Biotin</keyword>
<dbReference type="GO" id="GO:0009317">
    <property type="term" value="C:acetyl-CoA carboxylase complex"/>
    <property type="evidence" value="ECO:0007669"/>
    <property type="project" value="InterPro"/>
</dbReference>
<dbReference type="InterPro" id="IPR000089">
    <property type="entry name" value="Biotin_lipoyl"/>
</dbReference>
<evidence type="ECO:0000256" key="1">
    <source>
        <dbReference type="ARBA" id="ARBA00003761"/>
    </source>
</evidence>
<reference evidence="12 14" key="2">
    <citation type="submission" date="2018-08" db="EMBL/GenBank/DDBJ databases">
        <title>Genetic Globetrotter - A new plasmid hitch-hiking vast phylogenetic and geographic distances.</title>
        <authorList>
            <person name="Vollmers J."/>
            <person name="Petersen J."/>
        </authorList>
    </citation>
    <scope>NUCLEOTIDE SEQUENCE [LARGE SCALE GENOMIC DNA]</scope>
    <source>
        <strain evidence="12 14">DSM 26383</strain>
    </source>
</reference>
<dbReference type="EMBL" id="CP031598">
    <property type="protein sequence ID" value="QEW25134.1"/>
    <property type="molecule type" value="Genomic_DNA"/>
</dbReference>
<dbReference type="InterPro" id="IPR001249">
    <property type="entry name" value="AcCoA_biotinCC"/>
</dbReference>
<accession>A0A0T5P3L5</accession>
<dbReference type="InterPro" id="IPR001882">
    <property type="entry name" value="Biotin_BS"/>
</dbReference>
<evidence type="ECO:0000256" key="6">
    <source>
        <dbReference type="ARBA" id="ARBA00023098"/>
    </source>
</evidence>
<sequence length="162" mass="16807">MKLSHEEVREILSIVEASAFDSIEIKVGDISIAASKSGPLRQAAAAAPVAVAEPVVAPAPVAAAAPEPAPVAPAAEAGEEEGLIEVTAPIVGTFYVAPEPGADPFVKEGDVIDADTTIGIIEVMKVFNNVRAEQKGTVVRCLVENGDFVEFKQPILLIRPEG</sequence>
<evidence type="ECO:0000259" key="10">
    <source>
        <dbReference type="PROSITE" id="PS50968"/>
    </source>
</evidence>
<dbReference type="GO" id="GO:0006633">
    <property type="term" value="P:fatty acid biosynthetic process"/>
    <property type="evidence" value="ECO:0007669"/>
    <property type="project" value="UniProtKB-UniPathway"/>
</dbReference>
<keyword evidence="7 9" id="KW-0275">Fatty acid biosynthesis</keyword>
<feature type="domain" description="Lipoyl-binding" evidence="10">
    <location>
        <begin position="83"/>
        <end position="159"/>
    </location>
</feature>
<dbReference type="GO" id="GO:0003989">
    <property type="term" value="F:acetyl-CoA carboxylase activity"/>
    <property type="evidence" value="ECO:0007669"/>
    <property type="project" value="InterPro"/>
</dbReference>
<dbReference type="PATRIC" id="fig|540747.5.peg.2152"/>
<dbReference type="Pfam" id="PF00364">
    <property type="entry name" value="Biotin_lipoyl"/>
    <property type="match status" value="1"/>
</dbReference>
<comment type="pathway">
    <text evidence="2 9">Lipid metabolism; fatty acid biosynthesis.</text>
</comment>
<dbReference type="AlphaFoldDB" id="A0A0T5P3L5"/>
<evidence type="ECO:0000256" key="5">
    <source>
        <dbReference type="ARBA" id="ARBA00022832"/>
    </source>
</evidence>
<evidence type="ECO:0000256" key="3">
    <source>
        <dbReference type="ARBA" id="ARBA00017562"/>
    </source>
</evidence>
<dbReference type="SUPFAM" id="SSF51230">
    <property type="entry name" value="Single hybrid motif"/>
    <property type="match status" value="1"/>
</dbReference>
<name>A0A0T5P3L5_9RHOB</name>
<dbReference type="Proteomes" id="UP000325785">
    <property type="component" value="Chromosome"/>
</dbReference>
<dbReference type="PANTHER" id="PTHR45266:SF3">
    <property type="entry name" value="OXALOACETATE DECARBOXYLASE ALPHA CHAIN"/>
    <property type="match status" value="1"/>
</dbReference>
<dbReference type="PANTHER" id="PTHR45266">
    <property type="entry name" value="OXALOACETATE DECARBOXYLASE ALPHA CHAIN"/>
    <property type="match status" value="1"/>
</dbReference>
<dbReference type="InterPro" id="IPR050709">
    <property type="entry name" value="Biotin_Carboxyl_Carrier/Decarb"/>
</dbReference>
<comment type="function">
    <text evidence="1 9">This protein is a component of the acetyl coenzyme A carboxylase complex; first, biotin carboxylase catalyzes the carboxylation of the carrier protein and then the transcarboxylase transfers the carboxyl group to form malonyl-CoA.</text>
</comment>
<evidence type="ECO:0000313" key="13">
    <source>
        <dbReference type="Proteomes" id="UP000051401"/>
    </source>
</evidence>
<evidence type="ECO:0000256" key="4">
    <source>
        <dbReference type="ARBA" id="ARBA00022516"/>
    </source>
</evidence>
<evidence type="ECO:0000313" key="14">
    <source>
        <dbReference type="Proteomes" id="UP000325785"/>
    </source>
</evidence>
<keyword evidence="6 9" id="KW-0443">Lipid metabolism</keyword>
<protein>
    <recommendedName>
        <fullName evidence="3 9">Biotin carboxyl carrier protein of acetyl-CoA carboxylase</fullName>
    </recommendedName>
</protein>
<keyword evidence="4 9" id="KW-0444">Lipid biosynthesis</keyword>
<dbReference type="CDD" id="cd06850">
    <property type="entry name" value="biotinyl_domain"/>
    <property type="match status" value="1"/>
</dbReference>
<dbReference type="RefSeq" id="WP_057819575.1">
    <property type="nucleotide sequence ID" value="NZ_CP031598.1"/>
</dbReference>
<evidence type="ECO:0000256" key="2">
    <source>
        <dbReference type="ARBA" id="ARBA00005194"/>
    </source>
</evidence>
<dbReference type="STRING" id="540747.SAMN04488031_10622"/>
<organism evidence="11 13">
    <name type="scientific">Roseovarius indicus</name>
    <dbReference type="NCBI Taxonomy" id="540747"/>
    <lineage>
        <taxon>Bacteria</taxon>
        <taxon>Pseudomonadati</taxon>
        <taxon>Pseudomonadota</taxon>
        <taxon>Alphaproteobacteria</taxon>
        <taxon>Rhodobacterales</taxon>
        <taxon>Roseobacteraceae</taxon>
        <taxon>Roseovarius</taxon>
    </lineage>
</organism>
<dbReference type="PRINTS" id="PR01071">
    <property type="entry name" value="ACOABIOTINCC"/>
</dbReference>
<dbReference type="UniPathway" id="UPA00094"/>
<dbReference type="NCBIfam" id="TIGR00531">
    <property type="entry name" value="BCCP"/>
    <property type="match status" value="1"/>
</dbReference>
<reference evidence="11 13" key="1">
    <citation type="submission" date="2015-04" db="EMBL/GenBank/DDBJ databases">
        <title>The draft genome sequence of Roseovarius indicus B108T.</title>
        <authorList>
            <person name="Li G."/>
            <person name="Lai Q."/>
            <person name="Shao Z."/>
            <person name="Yan P."/>
        </authorList>
    </citation>
    <scope>NUCLEOTIDE SEQUENCE [LARGE SCALE GENOMIC DNA]</scope>
    <source>
        <strain evidence="11 13">B108</strain>
    </source>
</reference>
<evidence type="ECO:0000256" key="9">
    <source>
        <dbReference type="RuleBase" id="RU364072"/>
    </source>
</evidence>
<dbReference type="EMBL" id="LAXI01000019">
    <property type="protein sequence ID" value="KRS15722.1"/>
    <property type="molecule type" value="Genomic_DNA"/>
</dbReference>
<dbReference type="InterPro" id="IPR011053">
    <property type="entry name" value="Single_hybrid_motif"/>
</dbReference>
<dbReference type="Proteomes" id="UP000051401">
    <property type="component" value="Unassembled WGS sequence"/>
</dbReference>
<keyword evidence="5 9" id="KW-0276">Fatty acid metabolism</keyword>
<keyword evidence="13" id="KW-1185">Reference proteome</keyword>
<gene>
    <name evidence="12" type="primary">accB_1</name>
    <name evidence="12" type="ORF">RIdsm_00919</name>
    <name evidence="11" type="ORF">XM52_21895</name>
</gene>
<dbReference type="KEGG" id="rid:RIdsm_00919"/>
<dbReference type="PROSITE" id="PS00188">
    <property type="entry name" value="BIOTIN"/>
    <property type="match status" value="1"/>
</dbReference>
<dbReference type="Gene3D" id="2.40.50.100">
    <property type="match status" value="1"/>
</dbReference>
<proteinExistence type="predicted"/>
<evidence type="ECO:0000256" key="8">
    <source>
        <dbReference type="ARBA" id="ARBA00023267"/>
    </source>
</evidence>
<dbReference type="PROSITE" id="PS50968">
    <property type="entry name" value="BIOTINYL_LIPOYL"/>
    <property type="match status" value="1"/>
</dbReference>